<reference evidence="2 3" key="1">
    <citation type="submission" date="2024-02" db="EMBL/GenBank/DDBJ databases">
        <title>De novo assembly and annotation of 12 fungi associated with fruit tree decline syndrome in Ontario, Canada.</title>
        <authorList>
            <person name="Sulman M."/>
            <person name="Ellouze W."/>
            <person name="Ilyukhin E."/>
        </authorList>
    </citation>
    <scope>NUCLEOTIDE SEQUENCE [LARGE SCALE GENOMIC DNA]</scope>
    <source>
        <strain evidence="2 3">M11/M66-122</strain>
    </source>
</reference>
<protein>
    <submittedName>
        <fullName evidence="2">Uncharacterized protein</fullName>
    </submittedName>
</protein>
<evidence type="ECO:0000313" key="2">
    <source>
        <dbReference type="EMBL" id="KAK7755826.1"/>
    </source>
</evidence>
<proteinExistence type="predicted"/>
<name>A0AAN9YSM5_9PEZI</name>
<evidence type="ECO:0000256" key="1">
    <source>
        <dbReference type="SAM" id="MobiDB-lite"/>
    </source>
</evidence>
<dbReference type="EMBL" id="JAKJXP020000010">
    <property type="protein sequence ID" value="KAK7755826.1"/>
    <property type="molecule type" value="Genomic_DNA"/>
</dbReference>
<accession>A0AAN9YSM5</accession>
<gene>
    <name evidence="2" type="ORF">SLS62_002111</name>
</gene>
<dbReference type="AlphaFoldDB" id="A0AAN9YSM5"/>
<dbReference type="Proteomes" id="UP001320420">
    <property type="component" value="Unassembled WGS sequence"/>
</dbReference>
<sequence>MVTTSAQAQHPGGEAPCYFVPDAAANAHHQESQRQGYRWMEPIIIDDDDLMFGGKSLSAWYEEERRSLSTPAEEERRGRQRPPSSPSPPRECDEGDEQWRQ</sequence>
<feature type="compositionally biased region" description="Basic and acidic residues" evidence="1">
    <location>
        <begin position="63"/>
        <end position="77"/>
    </location>
</feature>
<evidence type="ECO:0000313" key="3">
    <source>
        <dbReference type="Proteomes" id="UP001320420"/>
    </source>
</evidence>
<keyword evidence="3" id="KW-1185">Reference proteome</keyword>
<comment type="caution">
    <text evidence="2">The sequence shown here is derived from an EMBL/GenBank/DDBJ whole genome shotgun (WGS) entry which is preliminary data.</text>
</comment>
<organism evidence="2 3">
    <name type="scientific">Diatrype stigma</name>
    <dbReference type="NCBI Taxonomy" id="117547"/>
    <lineage>
        <taxon>Eukaryota</taxon>
        <taxon>Fungi</taxon>
        <taxon>Dikarya</taxon>
        <taxon>Ascomycota</taxon>
        <taxon>Pezizomycotina</taxon>
        <taxon>Sordariomycetes</taxon>
        <taxon>Xylariomycetidae</taxon>
        <taxon>Xylariales</taxon>
        <taxon>Diatrypaceae</taxon>
        <taxon>Diatrype</taxon>
    </lineage>
</organism>
<feature type="region of interest" description="Disordered" evidence="1">
    <location>
        <begin position="63"/>
        <end position="101"/>
    </location>
</feature>